<feature type="transmembrane region" description="Helical" evidence="2">
    <location>
        <begin position="153"/>
        <end position="170"/>
    </location>
</feature>
<dbReference type="PANTHER" id="PTHR23526:SF2">
    <property type="entry name" value="MAJOR FACILITATOR SUPERFAMILY (MFS) PROFILE DOMAIN-CONTAINING PROTEIN"/>
    <property type="match status" value="1"/>
</dbReference>
<keyword evidence="4" id="KW-1185">Reference proteome</keyword>
<evidence type="ECO:0000256" key="1">
    <source>
        <dbReference type="ARBA" id="ARBA00004651"/>
    </source>
</evidence>
<keyword evidence="2" id="KW-0812">Transmembrane</keyword>
<dbReference type="InterPro" id="IPR011701">
    <property type="entry name" value="MFS"/>
</dbReference>
<reference evidence="3 4" key="1">
    <citation type="submission" date="2022-12" db="EMBL/GenBank/DDBJ databases">
        <title>Draft genome sequence of Paenibacillus sp. dW9.</title>
        <authorList>
            <person name="Choi E.-W."/>
            <person name="Kim D.-U."/>
        </authorList>
    </citation>
    <scope>NUCLEOTIDE SEQUENCE [LARGE SCALE GENOMIC DNA]</scope>
    <source>
        <strain evidence="4">dW9</strain>
    </source>
</reference>
<feature type="transmembrane region" description="Helical" evidence="2">
    <location>
        <begin position="182"/>
        <end position="204"/>
    </location>
</feature>
<protein>
    <submittedName>
        <fullName evidence="3">MFS transporter</fullName>
    </submittedName>
</protein>
<keyword evidence="2" id="KW-1133">Transmembrane helix</keyword>
<feature type="transmembrane region" description="Helical" evidence="2">
    <location>
        <begin position="370"/>
        <end position="388"/>
    </location>
</feature>
<dbReference type="Pfam" id="PF07690">
    <property type="entry name" value="MFS_1"/>
    <property type="match status" value="1"/>
</dbReference>
<organism evidence="3 4">
    <name type="scientific">Paenibacillus gyeongsangnamensis</name>
    <dbReference type="NCBI Taxonomy" id="3388067"/>
    <lineage>
        <taxon>Bacteria</taxon>
        <taxon>Bacillati</taxon>
        <taxon>Bacillota</taxon>
        <taxon>Bacilli</taxon>
        <taxon>Bacillales</taxon>
        <taxon>Paenibacillaceae</taxon>
        <taxon>Paenibacillus</taxon>
    </lineage>
</organism>
<dbReference type="RefSeq" id="WP_269884867.1">
    <property type="nucleotide sequence ID" value="NZ_JAQAGZ010000023.1"/>
</dbReference>
<dbReference type="Gene3D" id="1.20.1250.20">
    <property type="entry name" value="MFS general substrate transporter like domains"/>
    <property type="match status" value="1"/>
</dbReference>
<dbReference type="SUPFAM" id="SSF103473">
    <property type="entry name" value="MFS general substrate transporter"/>
    <property type="match status" value="1"/>
</dbReference>
<feature type="transmembrane region" description="Helical" evidence="2">
    <location>
        <begin position="85"/>
        <end position="108"/>
    </location>
</feature>
<dbReference type="InterPro" id="IPR052528">
    <property type="entry name" value="Sugar_transport-like"/>
</dbReference>
<feature type="transmembrane region" description="Helical" evidence="2">
    <location>
        <begin position="225"/>
        <end position="245"/>
    </location>
</feature>
<feature type="transmembrane region" description="Helical" evidence="2">
    <location>
        <begin position="287"/>
        <end position="305"/>
    </location>
</feature>
<dbReference type="EMBL" id="JAQAGZ010000023">
    <property type="protein sequence ID" value="MCZ8516334.1"/>
    <property type="molecule type" value="Genomic_DNA"/>
</dbReference>
<sequence length="418" mass="46565">MLNDDNESNPPWKGLSVIMKLSTRIYLDAALQNIKNVSFFTFLQVLIARLGASDFEISISNSLPPLFCALSLAFLTRQLPVTRGVFLVSGYIRQFAFLSMALCVLLPHPIPYLLFFWSINAVAVMITGAQQPAIMRQWVEPSEFPRIFSNNKMIGIAITTIGGFAIGQYLDAFQWMFPKNYVISMLVGCAATFAGMALIAELASKEKQPIRLKWVVPFKECDRKTWWMGLNNIGIAMTAPLFIIYHVKVLDLSNTQIAYFVVITGIVSTLLLPLARRAMERFGLMKVYGTAVIGMALAVLPYGWIHAYWLLLLIQGWLGVCLSIHEVASQTIMMNEVPRHKKELAYFSDFQLVMNAGNGIGALLTGLLTALLPLWGCFIVIAAARLLFYFSYRTAKEAAADAASHSSRSSAAERRLHT</sequence>
<evidence type="ECO:0000256" key="2">
    <source>
        <dbReference type="SAM" id="Phobius"/>
    </source>
</evidence>
<gene>
    <name evidence="3" type="ORF">O9H85_28870</name>
</gene>
<dbReference type="InterPro" id="IPR036259">
    <property type="entry name" value="MFS_trans_sf"/>
</dbReference>
<evidence type="ECO:0000313" key="4">
    <source>
        <dbReference type="Proteomes" id="UP001527882"/>
    </source>
</evidence>
<feature type="transmembrane region" description="Helical" evidence="2">
    <location>
        <begin position="257"/>
        <end position="275"/>
    </location>
</feature>
<comment type="caution">
    <text evidence="3">The sequence shown here is derived from an EMBL/GenBank/DDBJ whole genome shotgun (WGS) entry which is preliminary data.</text>
</comment>
<proteinExistence type="predicted"/>
<keyword evidence="2" id="KW-0472">Membrane</keyword>
<dbReference type="Proteomes" id="UP001527882">
    <property type="component" value="Unassembled WGS sequence"/>
</dbReference>
<name>A0ABT4QHG8_9BACL</name>
<evidence type="ECO:0000313" key="3">
    <source>
        <dbReference type="EMBL" id="MCZ8516334.1"/>
    </source>
</evidence>
<comment type="subcellular location">
    <subcellularLocation>
        <location evidence="1">Cell membrane</location>
        <topology evidence="1">Multi-pass membrane protein</topology>
    </subcellularLocation>
</comment>
<accession>A0ABT4QHG8</accession>
<dbReference type="PANTHER" id="PTHR23526">
    <property type="entry name" value="INTEGRAL MEMBRANE TRANSPORT PROTEIN-RELATED"/>
    <property type="match status" value="1"/>
</dbReference>